<protein>
    <submittedName>
        <fullName evidence="1">Uncharacterized protein</fullName>
    </submittedName>
</protein>
<comment type="caution">
    <text evidence="1">The sequence shown here is derived from an EMBL/GenBank/DDBJ whole genome shotgun (WGS) entry which is preliminary data.</text>
</comment>
<reference evidence="1 2" key="1">
    <citation type="submission" date="2024-04" db="EMBL/GenBank/DDBJ databases">
        <title>Tritrichomonas musculus Genome.</title>
        <authorList>
            <person name="Alves-Ferreira E."/>
            <person name="Grigg M."/>
            <person name="Lorenzi H."/>
            <person name="Galac M."/>
        </authorList>
    </citation>
    <scope>NUCLEOTIDE SEQUENCE [LARGE SCALE GENOMIC DNA]</scope>
    <source>
        <strain evidence="1 2">EAF2021</strain>
    </source>
</reference>
<dbReference type="EMBL" id="JAPFFF010000010">
    <property type="protein sequence ID" value="KAK8881187.1"/>
    <property type="molecule type" value="Genomic_DNA"/>
</dbReference>
<evidence type="ECO:0000313" key="2">
    <source>
        <dbReference type="Proteomes" id="UP001470230"/>
    </source>
</evidence>
<name>A0ABR2JR30_9EUKA</name>
<dbReference type="Proteomes" id="UP001470230">
    <property type="component" value="Unassembled WGS sequence"/>
</dbReference>
<keyword evidence="2" id="KW-1185">Reference proteome</keyword>
<sequence length="242" mass="26960">MGCGSSKVDAGAQNNLFCLSCIDGRTQETIMGCPGGDAGALFRCLFSCKQVSPETASLNDEAKIKQIILDMSKTLHHLFYYHTDDHASHHFDPKKVKDFSEATKGANIGCGYFKLCCTAPGELGEDEQCQNYAKFFISTLTKAYTESPKVFDYVVLKGDHAEDNVKLFHSTKAYKADGKTFIYHPNVESSEGQKILEAIYSSIPELASNKDEIAQKYQEVCKQHWEHTINYLAPGKDIQEMD</sequence>
<proteinExistence type="predicted"/>
<accession>A0ABR2JR30</accession>
<gene>
    <name evidence="1" type="ORF">M9Y10_003918</name>
</gene>
<evidence type="ECO:0000313" key="1">
    <source>
        <dbReference type="EMBL" id="KAK8881187.1"/>
    </source>
</evidence>
<organism evidence="1 2">
    <name type="scientific">Tritrichomonas musculus</name>
    <dbReference type="NCBI Taxonomy" id="1915356"/>
    <lineage>
        <taxon>Eukaryota</taxon>
        <taxon>Metamonada</taxon>
        <taxon>Parabasalia</taxon>
        <taxon>Tritrichomonadida</taxon>
        <taxon>Tritrichomonadidae</taxon>
        <taxon>Tritrichomonas</taxon>
    </lineage>
</organism>